<evidence type="ECO:0000259" key="6">
    <source>
        <dbReference type="PROSITE" id="PS51379"/>
    </source>
</evidence>
<dbReference type="Gene3D" id="3.30.70.20">
    <property type="match status" value="1"/>
</dbReference>
<feature type="domain" description="4Fe-4S ferredoxin-type" evidence="6">
    <location>
        <begin position="20"/>
        <end position="49"/>
    </location>
</feature>
<dbReference type="InterPro" id="IPR017900">
    <property type="entry name" value="4Fe4S_Fe_S_CS"/>
</dbReference>
<name>I0ANI2_IGNAJ</name>
<feature type="domain" description="4Fe-4S ferredoxin-type" evidence="6">
    <location>
        <begin position="51"/>
        <end position="82"/>
    </location>
</feature>
<dbReference type="STRING" id="945713.IALB_2836"/>
<keyword evidence="2" id="KW-0479">Metal-binding</keyword>
<keyword evidence="3" id="KW-0408">Iron</keyword>
<feature type="coiled-coil region" evidence="5">
    <location>
        <begin position="95"/>
        <end position="128"/>
    </location>
</feature>
<dbReference type="AlphaFoldDB" id="I0ANI2"/>
<keyword evidence="1" id="KW-0004">4Fe-4S</keyword>
<dbReference type="GO" id="GO:0046872">
    <property type="term" value="F:metal ion binding"/>
    <property type="evidence" value="ECO:0007669"/>
    <property type="project" value="UniProtKB-KW"/>
</dbReference>
<dbReference type="InterPro" id="IPR050572">
    <property type="entry name" value="Fe-S_Ferredoxin"/>
</dbReference>
<keyword evidence="8" id="KW-1185">Reference proteome</keyword>
<gene>
    <name evidence="7" type="ordered locus">IALB_2836</name>
</gene>
<keyword evidence="4" id="KW-0411">Iron-sulfur</keyword>
<dbReference type="InterPro" id="IPR017896">
    <property type="entry name" value="4Fe4S_Fe-S-bd"/>
</dbReference>
<sequence>MAKDLSTQVWHGIPRKEIPWYPTITAEKCIGCELCYISCGREVFEYNETIRKATVERNYNCMVGCSTCSTVCPTEAITFPGRDLIWKFEKEYKIFKEVRKEGKEKREKKKILEERAKAEAALAKLTTRIKFELAGQFGEKGLPKILKEMIANRPFDVINFQMQVPTMKGADEGAPCYSSFEIVSTEQKDISEFASEVRNLIKDKGIVLVSETKL</sequence>
<proteinExistence type="predicted"/>
<dbReference type="Proteomes" id="UP000007394">
    <property type="component" value="Chromosome"/>
</dbReference>
<dbReference type="SUPFAM" id="SSF54862">
    <property type="entry name" value="4Fe-4S ferredoxins"/>
    <property type="match status" value="1"/>
</dbReference>
<dbReference type="EMBL" id="CP003418">
    <property type="protein sequence ID" value="AFH50539.1"/>
    <property type="molecule type" value="Genomic_DNA"/>
</dbReference>
<reference evidence="7 8" key="1">
    <citation type="journal article" date="2012" name="Front. Microbiol.">
        <title>Complete genome of Ignavibacterium album, a metabolically versatile, flagellated, facultative anaerobe from the phylum Chlorobi.</title>
        <authorList>
            <person name="Liu Z."/>
            <person name="Frigaard N.-U."/>
            <person name="Vogl K."/>
            <person name="Iino T."/>
            <person name="Ohkuma M."/>
            <person name="Overmann J."/>
            <person name="Bryant D.A."/>
        </authorList>
    </citation>
    <scope>NUCLEOTIDE SEQUENCE [LARGE SCALE GENOMIC DNA]</scope>
    <source>
        <strain evidence="8">DSM 19864 / JCM 16511 / NBRC 101810 / Mat9-16</strain>
    </source>
</reference>
<protein>
    <submittedName>
        <fullName evidence="7">Ferredoxin</fullName>
    </submittedName>
</protein>
<evidence type="ECO:0000256" key="5">
    <source>
        <dbReference type="SAM" id="Coils"/>
    </source>
</evidence>
<dbReference type="HOGENOM" id="CLU_1287393_0_0_10"/>
<evidence type="ECO:0000256" key="3">
    <source>
        <dbReference type="ARBA" id="ARBA00023004"/>
    </source>
</evidence>
<evidence type="ECO:0000313" key="7">
    <source>
        <dbReference type="EMBL" id="AFH50539.1"/>
    </source>
</evidence>
<evidence type="ECO:0000256" key="1">
    <source>
        <dbReference type="ARBA" id="ARBA00022485"/>
    </source>
</evidence>
<dbReference type="PANTHER" id="PTHR43687:SF2">
    <property type="entry name" value="FERREDOXIN 3"/>
    <property type="match status" value="1"/>
</dbReference>
<dbReference type="PROSITE" id="PS00198">
    <property type="entry name" value="4FE4S_FER_1"/>
    <property type="match status" value="1"/>
</dbReference>
<dbReference type="RefSeq" id="WP_014561678.1">
    <property type="nucleotide sequence ID" value="NC_017464.1"/>
</dbReference>
<organism evidence="7 8">
    <name type="scientific">Ignavibacterium album (strain DSM 19864 / JCM 16511 / NBRC 101810 / Mat9-16)</name>
    <dbReference type="NCBI Taxonomy" id="945713"/>
    <lineage>
        <taxon>Bacteria</taxon>
        <taxon>Pseudomonadati</taxon>
        <taxon>Ignavibacteriota</taxon>
        <taxon>Ignavibacteria</taxon>
        <taxon>Ignavibacteriales</taxon>
        <taxon>Ignavibacteriaceae</taxon>
        <taxon>Ignavibacterium</taxon>
    </lineage>
</organism>
<dbReference type="KEGG" id="ial:IALB_2836"/>
<dbReference type="GO" id="GO:0051539">
    <property type="term" value="F:4 iron, 4 sulfur cluster binding"/>
    <property type="evidence" value="ECO:0007669"/>
    <property type="project" value="UniProtKB-KW"/>
</dbReference>
<evidence type="ECO:0000256" key="2">
    <source>
        <dbReference type="ARBA" id="ARBA00022723"/>
    </source>
</evidence>
<evidence type="ECO:0000313" key="8">
    <source>
        <dbReference type="Proteomes" id="UP000007394"/>
    </source>
</evidence>
<dbReference type="PANTHER" id="PTHR43687">
    <property type="entry name" value="ADENYLYLSULFATE REDUCTASE, BETA SUBUNIT"/>
    <property type="match status" value="1"/>
</dbReference>
<dbReference type="eggNOG" id="COG1146">
    <property type="taxonomic scope" value="Bacteria"/>
</dbReference>
<keyword evidence="5" id="KW-0175">Coiled coil</keyword>
<dbReference type="PROSITE" id="PS51379">
    <property type="entry name" value="4FE4S_FER_2"/>
    <property type="match status" value="2"/>
</dbReference>
<dbReference type="OrthoDB" id="9813230at2"/>
<accession>I0ANI2</accession>
<evidence type="ECO:0000256" key="4">
    <source>
        <dbReference type="ARBA" id="ARBA00023014"/>
    </source>
</evidence>